<feature type="chain" id="PRO_5034515995" evidence="1">
    <location>
        <begin position="20"/>
        <end position="174"/>
    </location>
</feature>
<dbReference type="RefSeq" id="WP_220664338.1">
    <property type="nucleotide sequence ID" value="NZ_CP069370.1"/>
</dbReference>
<organism evidence="2 3">
    <name type="scientific">Neotabrizicola shimadae</name>
    <dbReference type="NCBI Taxonomy" id="2807096"/>
    <lineage>
        <taxon>Bacteria</taxon>
        <taxon>Pseudomonadati</taxon>
        <taxon>Pseudomonadota</taxon>
        <taxon>Alphaproteobacteria</taxon>
        <taxon>Rhodobacterales</taxon>
        <taxon>Paracoccaceae</taxon>
        <taxon>Neotabrizicola</taxon>
    </lineage>
</organism>
<dbReference type="AlphaFoldDB" id="A0A8G1EDQ0"/>
<protein>
    <submittedName>
        <fullName evidence="2">Uncharacterized protein</fullName>
    </submittedName>
</protein>
<reference evidence="2" key="1">
    <citation type="submission" date="2021-02" db="EMBL/GenBank/DDBJ databases">
        <title>Rhodobacter shimadae sp. nov., an aerobic anoxygenic phototrophic bacterium isolated from a hot spring.</title>
        <authorList>
            <person name="Muramatsu S."/>
            <person name="Haruta S."/>
            <person name="Hirose S."/>
            <person name="Hanada S."/>
        </authorList>
    </citation>
    <scope>NUCLEOTIDE SEQUENCE</scope>
    <source>
        <strain evidence="2">N10</strain>
    </source>
</reference>
<sequence>MGRAAAFLAALFCAGPVLADPQSEVLFSHKAWQVMAVAFDDGSISCDAEVSDPGESFSIWIHQDGSVQLVFFSSQWDFGEGDRANLQVEIDRRSPWRLTDAELYQQSVLFGLSDADAGARFINEVARGNVLYLRTEEGEDVQSYSLAGSRAAIDALFQCGDALPATSPSNPFKN</sequence>
<feature type="signal peptide" evidence="1">
    <location>
        <begin position="1"/>
        <end position="19"/>
    </location>
</feature>
<keyword evidence="3" id="KW-1185">Reference proteome</keyword>
<keyword evidence="1" id="KW-0732">Signal</keyword>
<evidence type="ECO:0000313" key="2">
    <source>
        <dbReference type="EMBL" id="QYZ71742.1"/>
    </source>
</evidence>
<gene>
    <name evidence="2" type="ORF">JO391_09740</name>
</gene>
<dbReference type="KEGG" id="nsm:JO391_09740"/>
<accession>A0A8G1EDQ0</accession>
<evidence type="ECO:0000256" key="1">
    <source>
        <dbReference type="SAM" id="SignalP"/>
    </source>
</evidence>
<evidence type="ECO:0000313" key="3">
    <source>
        <dbReference type="Proteomes" id="UP000826300"/>
    </source>
</evidence>
<dbReference type="Proteomes" id="UP000826300">
    <property type="component" value="Chromosome"/>
</dbReference>
<proteinExistence type="predicted"/>
<name>A0A8G1EDQ0_9RHOB</name>
<dbReference type="EMBL" id="CP069370">
    <property type="protein sequence ID" value="QYZ71742.1"/>
    <property type="molecule type" value="Genomic_DNA"/>
</dbReference>